<keyword evidence="1" id="KW-0677">Repeat</keyword>
<gene>
    <name evidence="5" type="ORF">HAX54_028854</name>
</gene>
<sequence>MDKDFRAGFASGSPAILLSNFTTFTVKEISNFFGVGAELLRLERMLLKIQAMVDVIELGYATFGTSLLKQSWDIWLDEANRLIYNVDDMLEEISLELGLCKGDTLVGRELLSHFKLNIPHAISELVKDIQELVTEMDKFFMVELVKIHVPKLVIRKQHSFAFSSSVDEALMVGRVEQTKEVLKMLSRNDVSVICITGMGGIGKSTFAQFISMPKKW</sequence>
<organism evidence="5 6">
    <name type="scientific">Datura stramonium</name>
    <name type="common">Jimsonweed</name>
    <name type="synonym">Common thornapple</name>
    <dbReference type="NCBI Taxonomy" id="4076"/>
    <lineage>
        <taxon>Eukaryota</taxon>
        <taxon>Viridiplantae</taxon>
        <taxon>Streptophyta</taxon>
        <taxon>Embryophyta</taxon>
        <taxon>Tracheophyta</taxon>
        <taxon>Spermatophyta</taxon>
        <taxon>Magnoliopsida</taxon>
        <taxon>eudicotyledons</taxon>
        <taxon>Gunneridae</taxon>
        <taxon>Pentapetalae</taxon>
        <taxon>asterids</taxon>
        <taxon>lamiids</taxon>
        <taxon>Solanales</taxon>
        <taxon>Solanaceae</taxon>
        <taxon>Solanoideae</taxon>
        <taxon>Datureae</taxon>
        <taxon>Datura</taxon>
    </lineage>
</organism>
<name>A0ABS8V685_DATST</name>
<evidence type="ECO:0000313" key="6">
    <source>
        <dbReference type="Proteomes" id="UP000823775"/>
    </source>
</evidence>
<dbReference type="Pfam" id="PF18052">
    <property type="entry name" value="Rx_N"/>
    <property type="match status" value="1"/>
</dbReference>
<keyword evidence="3" id="KW-0611">Plant defense</keyword>
<evidence type="ECO:0000256" key="1">
    <source>
        <dbReference type="ARBA" id="ARBA00022737"/>
    </source>
</evidence>
<reference evidence="5 6" key="1">
    <citation type="journal article" date="2021" name="BMC Genomics">
        <title>Datura genome reveals duplications of psychoactive alkaloid biosynthetic genes and high mutation rate following tissue culture.</title>
        <authorList>
            <person name="Rajewski A."/>
            <person name="Carter-House D."/>
            <person name="Stajich J."/>
            <person name="Litt A."/>
        </authorList>
    </citation>
    <scope>NUCLEOTIDE SEQUENCE [LARGE SCALE GENOMIC DNA]</scope>
    <source>
        <strain evidence="5">AR-01</strain>
    </source>
</reference>
<keyword evidence="2" id="KW-0547">Nucleotide-binding</keyword>
<dbReference type="InterPro" id="IPR041118">
    <property type="entry name" value="Rx_N"/>
</dbReference>
<dbReference type="SUPFAM" id="SSF52540">
    <property type="entry name" value="P-loop containing nucleoside triphosphate hydrolases"/>
    <property type="match status" value="1"/>
</dbReference>
<accession>A0ABS8V685</accession>
<proteinExistence type="predicted"/>
<evidence type="ECO:0000259" key="4">
    <source>
        <dbReference type="Pfam" id="PF18052"/>
    </source>
</evidence>
<dbReference type="InterPro" id="IPR027417">
    <property type="entry name" value="P-loop_NTPase"/>
</dbReference>
<evidence type="ECO:0000313" key="5">
    <source>
        <dbReference type="EMBL" id="MCD9642171.1"/>
    </source>
</evidence>
<protein>
    <recommendedName>
        <fullName evidence="4">Disease resistance N-terminal domain-containing protein</fullName>
    </recommendedName>
</protein>
<dbReference type="Proteomes" id="UP000823775">
    <property type="component" value="Unassembled WGS sequence"/>
</dbReference>
<evidence type="ECO:0000256" key="2">
    <source>
        <dbReference type="ARBA" id="ARBA00022741"/>
    </source>
</evidence>
<comment type="caution">
    <text evidence="5">The sequence shown here is derived from an EMBL/GenBank/DDBJ whole genome shotgun (WGS) entry which is preliminary data.</text>
</comment>
<keyword evidence="6" id="KW-1185">Reference proteome</keyword>
<dbReference type="EMBL" id="JACEIK010003552">
    <property type="protein sequence ID" value="MCD9642171.1"/>
    <property type="molecule type" value="Genomic_DNA"/>
</dbReference>
<feature type="domain" description="Disease resistance N-terminal" evidence="4">
    <location>
        <begin position="17"/>
        <end position="101"/>
    </location>
</feature>
<dbReference type="Gene3D" id="3.40.50.300">
    <property type="entry name" value="P-loop containing nucleotide triphosphate hydrolases"/>
    <property type="match status" value="1"/>
</dbReference>
<dbReference type="PANTHER" id="PTHR19338:SF73">
    <property type="entry name" value="DISEASE RESISTANCE PROTEIN RGA2-LIKE"/>
    <property type="match status" value="1"/>
</dbReference>
<evidence type="ECO:0000256" key="3">
    <source>
        <dbReference type="ARBA" id="ARBA00022821"/>
    </source>
</evidence>
<dbReference type="PANTHER" id="PTHR19338">
    <property type="entry name" value="TRANSLOCASE OF INNER MITOCHONDRIAL MEMBRANE 13 HOMOLOG"/>
    <property type="match status" value="1"/>
</dbReference>